<feature type="region of interest" description="Disordered" evidence="12">
    <location>
        <begin position="770"/>
        <end position="799"/>
    </location>
</feature>
<dbReference type="Gene3D" id="3.40.50.300">
    <property type="entry name" value="P-loop containing nucleotide triphosphate hydrolases"/>
    <property type="match status" value="3"/>
</dbReference>
<dbReference type="Proteomes" id="UP000242525">
    <property type="component" value="Unassembled WGS sequence"/>
</dbReference>
<dbReference type="GO" id="GO:0000725">
    <property type="term" value="P:recombinational repair"/>
    <property type="evidence" value="ECO:0007669"/>
    <property type="project" value="TreeGrafter"/>
</dbReference>
<evidence type="ECO:0000256" key="11">
    <source>
        <dbReference type="PROSITE-ProRule" id="PRU00560"/>
    </source>
</evidence>
<dbReference type="EMBL" id="CCBN010000001">
    <property type="protein sequence ID" value="CDO51640.1"/>
    <property type="molecule type" value="Genomic_DNA"/>
</dbReference>
<dbReference type="PANTHER" id="PTHR11070">
    <property type="entry name" value="UVRD / RECB / PCRA DNA HELICASE FAMILY MEMBER"/>
    <property type="match status" value="1"/>
</dbReference>
<feature type="compositionally biased region" description="Basic and acidic residues" evidence="12">
    <location>
        <begin position="880"/>
        <end position="889"/>
    </location>
</feature>
<dbReference type="Gene3D" id="1.10.486.10">
    <property type="entry name" value="PCRA, domain 4"/>
    <property type="match status" value="1"/>
</dbReference>
<dbReference type="CDD" id="cd17932">
    <property type="entry name" value="DEXQc_UvrD"/>
    <property type="match status" value="1"/>
</dbReference>
<feature type="binding site" evidence="11">
    <location>
        <begin position="35"/>
        <end position="42"/>
    </location>
    <ligand>
        <name>ATP</name>
        <dbReference type="ChEBI" id="CHEBI:30616"/>
    </ligand>
</feature>
<dbReference type="Pfam" id="PF00580">
    <property type="entry name" value="UvrD-helicase"/>
    <property type="match status" value="1"/>
</dbReference>
<dbReference type="STRING" id="1173061.A0A0J9X3H1"/>
<dbReference type="InterPro" id="IPR000212">
    <property type="entry name" value="DNA_helicase_UvrD/REP"/>
</dbReference>
<evidence type="ECO:0000256" key="7">
    <source>
        <dbReference type="ARBA" id="ARBA00023235"/>
    </source>
</evidence>
<name>A0A0J9X3H1_GEOCN</name>
<evidence type="ECO:0000256" key="8">
    <source>
        <dbReference type="ARBA" id="ARBA00034617"/>
    </source>
</evidence>
<sequence>MATVQTPSEDYLRMLNPEQLKAATAPALGRVIIIAGPGTGKTKTLSARIAWLIHHEGISANSIVALTFTNAAASDLISRVGPEAKRVMAGTFHGFCAKLLYKFGSAIGLKSGFTIADEAMSQRLMQTIFNDKAFEEFADKKLGFKKVKKTYVNDKTSEVQTVSKLLNAISKIKGNAYTIDTWANSGFNQSQFLLKAFLSYDDLLKEANALDFDDLLLYGVELFETLPRCVNPTCVLIDEYQDTNKVQFKLMCLLVGPETGLTVVGDPDQSIYKFRGAEPKNFDDMKERYPDFYECTLTTNYRSIQPVLDACTTLINEHRAPEMERSLNAFIKVPASVKPMVAKFSSYNAETTAIAREIRHLVDNFSDSLKYEDIAILFRNRRWFRSMEYALLNENIPYTIKGSNTLLDSVEITTVLSYLKIIESPFQDDALLNTINKPPRNIGSTTLNRLSETNFSYKNLWEKLDALERNRHEFGRVTTKTYNGIMAYHGLIKTCRERLSKSNTAQDVSDVIDYIITETKLVDFIHRTANKSEDTITSNLKMLKKLVMNLETSENYQALASVSELSAPASPNSTEPTNTTSKLRIKSDCLNIFLREISLKAAVPRTPEESPNRVVLSTIHMAKGLEWKVVFVPNLGECHIYEPNEEEERRVFFVSLTRAAYLLYMSYSDPNDFADIVSADSFVDAYLTPEFLQLCAVSKDRFGNPSIRRQIKILFGTAKPAKKRSGAKRKLSSTPASNDSIFSGGFRSASAVLKDAQAVDVLRQELESKKAVSGNKRRKVSTPAVGGLEEKTSLDKTKNNSTISTPIVVDLDSNNSNNSTDTDITILSTKTSPVLAAETESGDEVQVISTVKSQPWPSASQPRKSRGRKPKSPVTGNTSIRDHFKPIKQ</sequence>
<evidence type="ECO:0000256" key="10">
    <source>
        <dbReference type="ARBA" id="ARBA00048988"/>
    </source>
</evidence>
<comment type="caution">
    <text evidence="15">The sequence shown here is derived from an EMBL/GenBank/DDBJ whole genome shotgun (WGS) entry which is preliminary data.</text>
</comment>
<dbReference type="Pfam" id="PF13361">
    <property type="entry name" value="UvrD_C"/>
    <property type="match status" value="1"/>
</dbReference>
<organism evidence="15 16">
    <name type="scientific">Geotrichum candidum</name>
    <name type="common">Oospora lactis</name>
    <name type="synonym">Dipodascus geotrichum</name>
    <dbReference type="NCBI Taxonomy" id="1173061"/>
    <lineage>
        <taxon>Eukaryota</taxon>
        <taxon>Fungi</taxon>
        <taxon>Dikarya</taxon>
        <taxon>Ascomycota</taxon>
        <taxon>Saccharomycotina</taxon>
        <taxon>Dipodascomycetes</taxon>
        <taxon>Dipodascales</taxon>
        <taxon>Dipodascaceae</taxon>
        <taxon>Geotrichum</taxon>
    </lineage>
</organism>
<dbReference type="GO" id="GO:0043138">
    <property type="term" value="F:3'-5' DNA helicase activity"/>
    <property type="evidence" value="ECO:0007669"/>
    <property type="project" value="UniProtKB-EC"/>
</dbReference>
<evidence type="ECO:0000256" key="4">
    <source>
        <dbReference type="ARBA" id="ARBA00022806"/>
    </source>
</evidence>
<protein>
    <recommendedName>
        <fullName evidence="9">DNA 3'-5' helicase</fullName>
        <ecNumber evidence="9">5.6.2.4</ecNumber>
    </recommendedName>
</protein>
<keyword evidence="2 11" id="KW-0547">Nucleotide-binding</keyword>
<evidence type="ECO:0000259" key="14">
    <source>
        <dbReference type="PROSITE" id="PS51217"/>
    </source>
</evidence>
<keyword evidence="5 11" id="KW-0067">ATP-binding</keyword>
<dbReference type="PANTHER" id="PTHR11070:SF2">
    <property type="entry name" value="ATP-DEPENDENT DNA HELICASE SRS2"/>
    <property type="match status" value="1"/>
</dbReference>
<dbReference type="InterPro" id="IPR014017">
    <property type="entry name" value="DNA_helicase_UvrD-like_C"/>
</dbReference>
<evidence type="ECO:0000259" key="13">
    <source>
        <dbReference type="PROSITE" id="PS51198"/>
    </source>
</evidence>
<dbReference type="InterPro" id="IPR027417">
    <property type="entry name" value="P-loop_NTPase"/>
</dbReference>
<feature type="domain" description="UvrD-like helicase ATP-binding" evidence="13">
    <location>
        <begin position="14"/>
        <end position="304"/>
    </location>
</feature>
<dbReference type="AlphaFoldDB" id="A0A0J9X3H1"/>
<keyword evidence="7" id="KW-0413">Isomerase</keyword>
<keyword evidence="3 11" id="KW-0378">Hydrolase</keyword>
<dbReference type="InterPro" id="IPR013986">
    <property type="entry name" value="DExx_box_DNA_helicase_dom_sf"/>
</dbReference>
<feature type="compositionally biased region" description="Polar residues" evidence="12">
    <location>
        <begin position="847"/>
        <end position="862"/>
    </location>
</feature>
<dbReference type="GO" id="GO:0003677">
    <property type="term" value="F:DNA binding"/>
    <property type="evidence" value="ECO:0007669"/>
    <property type="project" value="UniProtKB-KW"/>
</dbReference>
<accession>A0A0J9X3H1</accession>
<evidence type="ECO:0000256" key="2">
    <source>
        <dbReference type="ARBA" id="ARBA00022741"/>
    </source>
</evidence>
<feature type="domain" description="UvrD-like helicase C-terminal" evidence="14">
    <location>
        <begin position="305"/>
        <end position="624"/>
    </location>
</feature>
<comment type="catalytic activity">
    <reaction evidence="10">
        <text>ATP + H2O = ADP + phosphate + H(+)</text>
        <dbReference type="Rhea" id="RHEA:13065"/>
        <dbReference type="ChEBI" id="CHEBI:15377"/>
        <dbReference type="ChEBI" id="CHEBI:15378"/>
        <dbReference type="ChEBI" id="CHEBI:30616"/>
        <dbReference type="ChEBI" id="CHEBI:43474"/>
        <dbReference type="ChEBI" id="CHEBI:456216"/>
        <dbReference type="EC" id="5.6.2.4"/>
    </reaction>
</comment>
<dbReference type="GO" id="GO:0016787">
    <property type="term" value="F:hydrolase activity"/>
    <property type="evidence" value="ECO:0007669"/>
    <property type="project" value="UniProtKB-UniRule"/>
</dbReference>
<feature type="region of interest" description="Disordered" evidence="12">
    <location>
        <begin position="837"/>
        <end position="889"/>
    </location>
</feature>
<dbReference type="InterPro" id="IPR014016">
    <property type="entry name" value="UvrD-like_ATP-bd"/>
</dbReference>
<evidence type="ECO:0000256" key="12">
    <source>
        <dbReference type="SAM" id="MobiDB-lite"/>
    </source>
</evidence>
<dbReference type="PROSITE" id="PS51198">
    <property type="entry name" value="UVRD_HELICASE_ATP_BIND"/>
    <property type="match status" value="1"/>
</dbReference>
<evidence type="ECO:0000313" key="16">
    <source>
        <dbReference type="Proteomes" id="UP000242525"/>
    </source>
</evidence>
<evidence type="ECO:0000256" key="1">
    <source>
        <dbReference type="ARBA" id="ARBA00009922"/>
    </source>
</evidence>
<dbReference type="SUPFAM" id="SSF52540">
    <property type="entry name" value="P-loop containing nucleoside triphosphate hydrolases"/>
    <property type="match status" value="1"/>
</dbReference>
<comment type="similarity">
    <text evidence="1">Belongs to the helicase family. UvrD subfamily.</text>
</comment>
<dbReference type="OrthoDB" id="1470711at2759"/>
<comment type="catalytic activity">
    <reaction evidence="8">
        <text>Couples ATP hydrolysis with the unwinding of duplex DNA by translocating in the 3'-5' direction.</text>
        <dbReference type="EC" id="5.6.2.4"/>
    </reaction>
</comment>
<dbReference type="Gene3D" id="1.10.10.160">
    <property type="match status" value="1"/>
</dbReference>
<evidence type="ECO:0000313" key="15">
    <source>
        <dbReference type="EMBL" id="CDO51640.1"/>
    </source>
</evidence>
<evidence type="ECO:0000256" key="3">
    <source>
        <dbReference type="ARBA" id="ARBA00022801"/>
    </source>
</evidence>
<proteinExistence type="inferred from homology"/>
<feature type="compositionally biased region" description="Basic and acidic residues" evidence="12">
    <location>
        <begin position="788"/>
        <end position="798"/>
    </location>
</feature>
<dbReference type="GO" id="GO:0005634">
    <property type="term" value="C:nucleus"/>
    <property type="evidence" value="ECO:0007669"/>
    <property type="project" value="TreeGrafter"/>
</dbReference>
<keyword evidence="16" id="KW-1185">Reference proteome</keyword>
<keyword evidence="4 11" id="KW-0347">Helicase</keyword>
<reference evidence="15" key="1">
    <citation type="submission" date="2014-03" db="EMBL/GenBank/DDBJ databases">
        <authorList>
            <person name="Casaregola S."/>
        </authorList>
    </citation>
    <scope>NUCLEOTIDE SEQUENCE [LARGE SCALE GENOMIC DNA]</scope>
    <source>
        <strain evidence="15">CLIB 918</strain>
    </source>
</reference>
<gene>
    <name evidence="15" type="ORF">BN980_GECA01s09701g</name>
</gene>
<evidence type="ECO:0000256" key="9">
    <source>
        <dbReference type="ARBA" id="ARBA00034808"/>
    </source>
</evidence>
<dbReference type="GO" id="GO:0005524">
    <property type="term" value="F:ATP binding"/>
    <property type="evidence" value="ECO:0007669"/>
    <property type="project" value="UniProtKB-UniRule"/>
</dbReference>
<evidence type="ECO:0000256" key="5">
    <source>
        <dbReference type="ARBA" id="ARBA00022840"/>
    </source>
</evidence>
<keyword evidence="6" id="KW-0238">DNA-binding</keyword>
<dbReference type="PROSITE" id="PS51217">
    <property type="entry name" value="UVRD_HELICASE_CTER"/>
    <property type="match status" value="1"/>
</dbReference>
<evidence type="ECO:0000256" key="6">
    <source>
        <dbReference type="ARBA" id="ARBA00023125"/>
    </source>
</evidence>
<dbReference type="EC" id="5.6.2.4" evidence="9"/>